<evidence type="ECO:0000313" key="2">
    <source>
        <dbReference type="EMBL" id="CEG12310.1"/>
    </source>
</evidence>
<feature type="transmembrane region" description="Helical" evidence="1">
    <location>
        <begin position="31"/>
        <end position="57"/>
    </location>
</feature>
<dbReference type="EMBL" id="CCXY01000128">
    <property type="protein sequence ID" value="CEG12310.1"/>
    <property type="molecule type" value="Genomic_DNA"/>
</dbReference>
<keyword evidence="1" id="KW-0812">Transmembrane</keyword>
<gene>
    <name evidence="2" type="ORF">MSIBF_A2130002</name>
</gene>
<reference evidence="2" key="1">
    <citation type="submission" date="2014-09" db="EMBL/GenBank/DDBJ databases">
        <authorList>
            <person name="Probst J Alexander"/>
        </authorList>
    </citation>
    <scope>NUCLEOTIDE SEQUENCE</scope>
</reference>
<dbReference type="AlphaFoldDB" id="A0A098EBB4"/>
<organism evidence="2">
    <name type="scientific">groundwater metagenome</name>
    <dbReference type="NCBI Taxonomy" id="717931"/>
    <lineage>
        <taxon>unclassified sequences</taxon>
        <taxon>metagenomes</taxon>
        <taxon>ecological metagenomes</taxon>
    </lineage>
</organism>
<evidence type="ECO:0000256" key="1">
    <source>
        <dbReference type="SAM" id="Phobius"/>
    </source>
</evidence>
<evidence type="ECO:0008006" key="3">
    <source>
        <dbReference type="Google" id="ProtNLM"/>
    </source>
</evidence>
<sequence length="181" mass="20841">MPAILIHLAFGYILYICITHLEKFKNLRNNYFLFLFLLGSLIPDIKYFVAWLTYLIFGSENYAAFSSLAVTHQIFGSFLIAILLSATLFRNKFKISLVILTVGFLGHFFLDISQYPFASINHLQLFYPFSAQIFYINLGSINGIQVFEVFQYVILIIAITLFIASFIRGKTRNISNNEYAQ</sequence>
<keyword evidence="1" id="KW-0472">Membrane</keyword>
<feature type="transmembrane region" description="Helical" evidence="1">
    <location>
        <begin position="6"/>
        <end position="24"/>
    </location>
</feature>
<feature type="transmembrane region" description="Helical" evidence="1">
    <location>
        <begin position="97"/>
        <end position="117"/>
    </location>
</feature>
<keyword evidence="1" id="KW-1133">Transmembrane helix</keyword>
<dbReference type="Pfam" id="PF04307">
    <property type="entry name" value="YdjM"/>
    <property type="match status" value="1"/>
</dbReference>
<feature type="transmembrane region" description="Helical" evidence="1">
    <location>
        <begin position="149"/>
        <end position="167"/>
    </location>
</feature>
<dbReference type="InterPro" id="IPR007404">
    <property type="entry name" value="YdjM-like"/>
</dbReference>
<accession>A0A098EBB4</accession>
<proteinExistence type="predicted"/>
<feature type="transmembrane region" description="Helical" evidence="1">
    <location>
        <begin position="63"/>
        <end position="85"/>
    </location>
</feature>
<protein>
    <recommendedName>
        <fullName evidence="3">Membrane-bound metal-dependent hydrolase</fullName>
    </recommendedName>
</protein>
<name>A0A098EBB4_9ZZZZ</name>